<keyword evidence="2" id="KW-0378">Hydrolase</keyword>
<dbReference type="EMBL" id="CP012199">
    <property type="protein sequence ID" value="AMG74123.1"/>
    <property type="molecule type" value="Genomic_DNA"/>
</dbReference>
<accession>A0AA86L353</accession>
<proteinExistence type="predicted"/>
<evidence type="ECO:0000313" key="3">
    <source>
        <dbReference type="Proteomes" id="UP000058599"/>
    </source>
</evidence>
<dbReference type="SUPFAM" id="SSF53474">
    <property type="entry name" value="alpha/beta-Hydrolases"/>
    <property type="match status" value="1"/>
</dbReference>
<dbReference type="PANTHER" id="PTHR43194:SF2">
    <property type="entry name" value="PEROXISOMAL MEMBRANE PROTEIN LPX1"/>
    <property type="match status" value="1"/>
</dbReference>
<sequence length="228" mass="24958">MRGRGLSAYDPNPMRYVPATYAADIAQLLDKLGIDRAIFIGTSMGGLIAMDLAAKWPLRVVGAVLNDVGPEASPAGLARIASYTGLVAPLETWLDARDYVRRINEAAFPLFDDDEWMEFARLTFRTDDDGKPLFDYDPAIAEPIKAGLLKPDPPTAWRRFQQLCDRRPVMLIRGALSDIVSDDIAAKMQAKAPSLTVAEVPDVGHAPLLNEPAALDALARFLERVPVE</sequence>
<evidence type="ECO:0000259" key="1">
    <source>
        <dbReference type="Pfam" id="PF12697"/>
    </source>
</evidence>
<organism evidence="2 3">
    <name type="scientific">Sphingopyxis granuli</name>
    <dbReference type="NCBI Taxonomy" id="267128"/>
    <lineage>
        <taxon>Bacteria</taxon>
        <taxon>Pseudomonadati</taxon>
        <taxon>Pseudomonadota</taxon>
        <taxon>Alphaproteobacteria</taxon>
        <taxon>Sphingomonadales</taxon>
        <taxon>Sphingomonadaceae</taxon>
        <taxon>Sphingopyxis</taxon>
    </lineage>
</organism>
<gene>
    <name evidence="2" type="ORF">SGRAN_1744</name>
</gene>
<dbReference type="PANTHER" id="PTHR43194">
    <property type="entry name" value="HYDROLASE ALPHA/BETA FOLD FAMILY"/>
    <property type="match status" value="1"/>
</dbReference>
<dbReference type="Proteomes" id="UP000058599">
    <property type="component" value="Chromosome"/>
</dbReference>
<reference evidence="2 3" key="1">
    <citation type="journal article" date="2016" name="BMC Genomics">
        <title>Genomic analysis of the nitrate-respiring Sphingopyxis granuli (formerly Sphingomonas macrogoltabida) strain TFA.</title>
        <authorList>
            <person name="Garcia-Romero I."/>
            <person name="Perez-Pulido A.J."/>
            <person name="Gonzalez-Flores Y.E."/>
            <person name="Reyes-Ramirez F."/>
            <person name="Santero E."/>
            <person name="Floriano B."/>
        </authorList>
    </citation>
    <scope>NUCLEOTIDE SEQUENCE [LARGE SCALE GENOMIC DNA]</scope>
    <source>
        <strain evidence="2 3">TFA</strain>
    </source>
</reference>
<dbReference type="KEGG" id="sgi:SGRAN_1744"/>
<dbReference type="GO" id="GO:0016787">
    <property type="term" value="F:hydrolase activity"/>
    <property type="evidence" value="ECO:0007669"/>
    <property type="project" value="UniProtKB-KW"/>
</dbReference>
<dbReference type="InterPro" id="IPR029058">
    <property type="entry name" value="AB_hydrolase_fold"/>
</dbReference>
<evidence type="ECO:0000313" key="2">
    <source>
        <dbReference type="EMBL" id="AMG74123.1"/>
    </source>
</evidence>
<keyword evidence="3" id="KW-1185">Reference proteome</keyword>
<dbReference type="Pfam" id="PF12697">
    <property type="entry name" value="Abhydrolase_6"/>
    <property type="match status" value="1"/>
</dbReference>
<dbReference type="AlphaFoldDB" id="A0AA86L353"/>
<dbReference type="InterPro" id="IPR000073">
    <property type="entry name" value="AB_hydrolase_1"/>
</dbReference>
<dbReference type="Gene3D" id="3.40.50.1820">
    <property type="entry name" value="alpha/beta hydrolase"/>
    <property type="match status" value="1"/>
</dbReference>
<name>A0AA86L353_9SPHN</name>
<dbReference type="InterPro" id="IPR050228">
    <property type="entry name" value="Carboxylesterase_BioH"/>
</dbReference>
<protein>
    <submittedName>
        <fullName evidence="2">Alpha/beta hydrolase</fullName>
    </submittedName>
</protein>
<feature type="domain" description="AB hydrolase-1" evidence="1">
    <location>
        <begin position="13"/>
        <end position="215"/>
    </location>
</feature>